<keyword evidence="1" id="KW-1133">Transmembrane helix</keyword>
<organism evidence="2 3">
    <name type="scientific">Fukomys damarensis</name>
    <name type="common">Damaraland mole rat</name>
    <name type="synonym">Cryptomys damarensis</name>
    <dbReference type="NCBI Taxonomy" id="885580"/>
    <lineage>
        <taxon>Eukaryota</taxon>
        <taxon>Metazoa</taxon>
        <taxon>Chordata</taxon>
        <taxon>Craniata</taxon>
        <taxon>Vertebrata</taxon>
        <taxon>Euteleostomi</taxon>
        <taxon>Mammalia</taxon>
        <taxon>Eutheria</taxon>
        <taxon>Euarchontoglires</taxon>
        <taxon>Glires</taxon>
        <taxon>Rodentia</taxon>
        <taxon>Hystricomorpha</taxon>
        <taxon>Bathyergidae</taxon>
        <taxon>Fukomys</taxon>
    </lineage>
</organism>
<dbReference type="Proteomes" id="UP000028990">
    <property type="component" value="Unassembled WGS sequence"/>
</dbReference>
<dbReference type="PANTHER" id="PTHR28436:SF1">
    <property type="entry name" value="MITOCHONDRIAL IMPORT RECEPTOR SUBUNIT TOM5 HOMOLOG"/>
    <property type="match status" value="1"/>
</dbReference>
<keyword evidence="1" id="KW-0472">Membrane</keyword>
<evidence type="ECO:0000256" key="1">
    <source>
        <dbReference type="SAM" id="Phobius"/>
    </source>
</evidence>
<keyword evidence="1" id="KW-0812">Transmembrane</keyword>
<evidence type="ECO:0000313" key="2">
    <source>
        <dbReference type="EMBL" id="KFO24048.1"/>
    </source>
</evidence>
<dbReference type="AlphaFoldDB" id="A0A091D0L7"/>
<reference evidence="2 3" key="1">
    <citation type="submission" date="2013-11" db="EMBL/GenBank/DDBJ databases">
        <title>The Damaraland mole rat (Fukomys damarensis) genome and evolution of African mole rats.</title>
        <authorList>
            <person name="Gladyshev V.N."/>
            <person name="Fang X."/>
        </authorList>
    </citation>
    <scope>NUCLEOTIDE SEQUENCE [LARGE SCALE GENOMIC DNA]</scope>
    <source>
        <tissue evidence="2">Liver</tissue>
    </source>
</reference>
<keyword evidence="2" id="KW-0675">Receptor</keyword>
<dbReference type="GO" id="GO:0005742">
    <property type="term" value="C:mitochondrial outer membrane translocase complex"/>
    <property type="evidence" value="ECO:0007669"/>
    <property type="project" value="InterPro"/>
</dbReference>
<sequence length="54" mass="6103">MFQIQGLVPKLCPEETKGKMCKDVRGCDFLLGNFLICVALLRVTPFILKELDSM</sequence>
<evidence type="ECO:0000313" key="3">
    <source>
        <dbReference type="Proteomes" id="UP000028990"/>
    </source>
</evidence>
<dbReference type="PANTHER" id="PTHR28436">
    <property type="entry name" value="MITOCHONDRIAL IMPORT RECEPTOR SUBUNIT TOM5 HOMOLOG"/>
    <property type="match status" value="1"/>
</dbReference>
<keyword evidence="3" id="KW-1185">Reference proteome</keyword>
<gene>
    <name evidence="2" type="ORF">H920_14557</name>
</gene>
<proteinExistence type="predicted"/>
<dbReference type="OrthoDB" id="8893106at2759"/>
<dbReference type="InterPro" id="IPR029179">
    <property type="entry name" value="TOMM5_metazoa"/>
</dbReference>
<accession>A0A091D0L7</accession>
<name>A0A091D0L7_FUKDA</name>
<dbReference type="EMBL" id="KN123665">
    <property type="protein sequence ID" value="KFO24048.1"/>
    <property type="molecule type" value="Genomic_DNA"/>
</dbReference>
<protein>
    <submittedName>
        <fullName evidence="2">Mitochondrial import receptor subunit TOM5 like protein</fullName>
    </submittedName>
</protein>
<feature type="transmembrane region" description="Helical" evidence="1">
    <location>
        <begin position="29"/>
        <end position="48"/>
    </location>
</feature>